<evidence type="ECO:0000256" key="2">
    <source>
        <dbReference type="ARBA" id="ARBA00022475"/>
    </source>
</evidence>
<dbReference type="Pfam" id="PF09851">
    <property type="entry name" value="SHOCT"/>
    <property type="match status" value="1"/>
</dbReference>
<keyword evidence="10" id="KW-1185">Reference proteome</keyword>
<feature type="domain" description="SHOCT" evidence="7">
    <location>
        <begin position="105"/>
        <end position="128"/>
    </location>
</feature>
<proteinExistence type="predicted"/>
<feature type="transmembrane region" description="Helical" evidence="6">
    <location>
        <begin position="48"/>
        <end position="68"/>
    </location>
</feature>
<evidence type="ECO:0000313" key="9">
    <source>
        <dbReference type="EMBL" id="QDO89406.1"/>
    </source>
</evidence>
<accession>A0A516GD07</accession>
<evidence type="ECO:0000259" key="7">
    <source>
        <dbReference type="Pfam" id="PF09851"/>
    </source>
</evidence>
<dbReference type="InterPro" id="IPR027379">
    <property type="entry name" value="CLS_N"/>
</dbReference>
<protein>
    <submittedName>
        <fullName evidence="9">SHOCT domain-containing protein</fullName>
    </submittedName>
</protein>
<keyword evidence="2" id="KW-1003">Cell membrane</keyword>
<gene>
    <name evidence="9" type="ORF">FNH13_14600</name>
</gene>
<dbReference type="InterPro" id="IPR018649">
    <property type="entry name" value="SHOCT"/>
</dbReference>
<dbReference type="EMBL" id="CP041616">
    <property type="protein sequence ID" value="QDO89406.1"/>
    <property type="molecule type" value="Genomic_DNA"/>
</dbReference>
<keyword evidence="4 6" id="KW-1133">Transmembrane helix</keyword>
<sequence length="133" mass="15075">MQLMEDFGLWDVIVSMFWFTLLMAWIWMIIAILGDIFRDRELNGGAKAMWTIFIVLIPWLGAICYIFARGNSMNERTLVAQHEQRESMRAFVKEAAGGGGASVSDELRELADLRANGLITPSEYEQAKVKVLT</sequence>
<evidence type="ECO:0000256" key="3">
    <source>
        <dbReference type="ARBA" id="ARBA00022692"/>
    </source>
</evidence>
<dbReference type="OrthoDB" id="7596142at2"/>
<comment type="subcellular location">
    <subcellularLocation>
        <location evidence="1">Cell membrane</location>
        <topology evidence="1">Multi-pass membrane protein</topology>
    </subcellularLocation>
</comment>
<evidence type="ECO:0000256" key="4">
    <source>
        <dbReference type="ARBA" id="ARBA00022989"/>
    </source>
</evidence>
<feature type="domain" description="Cardiolipin synthase N-terminal" evidence="8">
    <location>
        <begin position="24"/>
        <end position="69"/>
    </location>
</feature>
<dbReference type="GO" id="GO:0005886">
    <property type="term" value="C:plasma membrane"/>
    <property type="evidence" value="ECO:0007669"/>
    <property type="project" value="UniProtKB-SubCell"/>
</dbReference>
<dbReference type="AlphaFoldDB" id="A0A516GD07"/>
<keyword evidence="3 6" id="KW-0812">Transmembrane</keyword>
<evidence type="ECO:0000313" key="10">
    <source>
        <dbReference type="Proteomes" id="UP000315395"/>
    </source>
</evidence>
<dbReference type="Proteomes" id="UP000315395">
    <property type="component" value="Chromosome"/>
</dbReference>
<evidence type="ECO:0000256" key="1">
    <source>
        <dbReference type="ARBA" id="ARBA00004651"/>
    </source>
</evidence>
<evidence type="ECO:0000256" key="5">
    <source>
        <dbReference type="ARBA" id="ARBA00023136"/>
    </source>
</evidence>
<name>A0A516GD07_9MICO</name>
<evidence type="ECO:0000256" key="6">
    <source>
        <dbReference type="SAM" id="Phobius"/>
    </source>
</evidence>
<reference evidence="9 10" key="1">
    <citation type="submission" date="2019-07" db="EMBL/GenBank/DDBJ databases">
        <title>complete genome sequencing of Ornithinimicrobium sp. H23M54.</title>
        <authorList>
            <person name="Bae J.-W."/>
            <person name="Lee S.-Y."/>
        </authorList>
    </citation>
    <scope>NUCLEOTIDE SEQUENCE [LARGE SCALE GENOMIC DNA]</scope>
    <source>
        <strain evidence="9 10">H23M54</strain>
    </source>
</reference>
<dbReference type="Pfam" id="PF13396">
    <property type="entry name" value="PLDc_N"/>
    <property type="match status" value="1"/>
</dbReference>
<dbReference type="KEGG" id="orz:FNH13_14600"/>
<keyword evidence="5 6" id="KW-0472">Membrane</keyword>
<organism evidence="9 10">
    <name type="scientific">Ornithinimicrobium ciconiae</name>
    <dbReference type="NCBI Taxonomy" id="2594265"/>
    <lineage>
        <taxon>Bacteria</taxon>
        <taxon>Bacillati</taxon>
        <taxon>Actinomycetota</taxon>
        <taxon>Actinomycetes</taxon>
        <taxon>Micrococcales</taxon>
        <taxon>Ornithinimicrobiaceae</taxon>
        <taxon>Ornithinimicrobium</taxon>
    </lineage>
</organism>
<feature type="transmembrane region" description="Helical" evidence="6">
    <location>
        <begin position="12"/>
        <end position="36"/>
    </location>
</feature>
<evidence type="ECO:0000259" key="8">
    <source>
        <dbReference type="Pfam" id="PF13396"/>
    </source>
</evidence>